<dbReference type="Proteomes" id="UP000673691">
    <property type="component" value="Unassembled WGS sequence"/>
</dbReference>
<proteinExistence type="predicted"/>
<sequence length="171" mass="18985">MDQADHGSPHNALARLPSFFPWSCDHGDRADHGDQGDCGSVAVTRFTGFHRANTFHDLHPLQLDGEKPKPSGFRLILKASTRPFERALNRLGRNRHHGWRWAASRAAATPSAPSFLPSLLARSGDQGDHGDHHASTAVSRFTGFPRANMARDLHFLQLDRERPIPSGFRLV</sequence>
<protein>
    <submittedName>
        <fullName evidence="1">Uncharacterized protein</fullName>
    </submittedName>
</protein>
<name>A0A8H8DHM6_9FUNG</name>
<accession>A0A8H8DHM6</accession>
<keyword evidence="2" id="KW-1185">Reference proteome</keyword>
<organism evidence="1 2">
    <name type="scientific">Olpidium bornovanus</name>
    <dbReference type="NCBI Taxonomy" id="278681"/>
    <lineage>
        <taxon>Eukaryota</taxon>
        <taxon>Fungi</taxon>
        <taxon>Fungi incertae sedis</taxon>
        <taxon>Olpidiomycota</taxon>
        <taxon>Olpidiomycotina</taxon>
        <taxon>Olpidiomycetes</taxon>
        <taxon>Olpidiales</taxon>
        <taxon>Olpidiaceae</taxon>
        <taxon>Olpidium</taxon>
    </lineage>
</organism>
<dbReference type="EMBL" id="JAEFCI010008013">
    <property type="protein sequence ID" value="KAG5458735.1"/>
    <property type="molecule type" value="Genomic_DNA"/>
</dbReference>
<evidence type="ECO:0000313" key="1">
    <source>
        <dbReference type="EMBL" id="KAG5458735.1"/>
    </source>
</evidence>
<reference evidence="1 2" key="1">
    <citation type="journal article" name="Sci. Rep.">
        <title>Genome-scale phylogenetic analyses confirm Olpidium as the closest living zoosporic fungus to the non-flagellated, terrestrial fungi.</title>
        <authorList>
            <person name="Chang Y."/>
            <person name="Rochon D."/>
            <person name="Sekimoto S."/>
            <person name="Wang Y."/>
            <person name="Chovatia M."/>
            <person name="Sandor L."/>
            <person name="Salamov A."/>
            <person name="Grigoriev I.V."/>
            <person name="Stajich J.E."/>
            <person name="Spatafora J.W."/>
        </authorList>
    </citation>
    <scope>NUCLEOTIDE SEQUENCE [LARGE SCALE GENOMIC DNA]</scope>
    <source>
        <strain evidence="1">S191</strain>
    </source>
</reference>
<dbReference type="AlphaFoldDB" id="A0A8H8DHM6"/>
<gene>
    <name evidence="1" type="ORF">BJ554DRAFT_989</name>
</gene>
<comment type="caution">
    <text evidence="1">The sequence shown here is derived from an EMBL/GenBank/DDBJ whole genome shotgun (WGS) entry which is preliminary data.</text>
</comment>
<evidence type="ECO:0000313" key="2">
    <source>
        <dbReference type="Proteomes" id="UP000673691"/>
    </source>
</evidence>